<accession>A0A5J4UF84</accession>
<proteinExistence type="predicted"/>
<organism evidence="2 3">
    <name type="scientific">Streblomastix strix</name>
    <dbReference type="NCBI Taxonomy" id="222440"/>
    <lineage>
        <taxon>Eukaryota</taxon>
        <taxon>Metamonada</taxon>
        <taxon>Preaxostyla</taxon>
        <taxon>Oxymonadida</taxon>
        <taxon>Streblomastigidae</taxon>
        <taxon>Streblomastix</taxon>
    </lineage>
</organism>
<gene>
    <name evidence="2" type="ORF">EZS28_035385</name>
</gene>
<sequence>CIGQKSEDEIFEPLWDRELRNGKMGTGLVVAREETSPLIKTNGIKFINCDGIIQKIYMIRVLLHKYYLILKGKLVESEERLRIAESSKGEEERKWIQAELGKRDAEDKAGIAEQRMKDAEEQIVLIESKKNEEEQKRIKIKERQIIETEFEQDCFETEIS</sequence>
<feature type="coiled-coil region" evidence="1">
    <location>
        <begin position="74"/>
        <end position="151"/>
    </location>
</feature>
<evidence type="ECO:0000256" key="1">
    <source>
        <dbReference type="SAM" id="Coils"/>
    </source>
</evidence>
<evidence type="ECO:0000313" key="2">
    <source>
        <dbReference type="EMBL" id="KAA6369087.1"/>
    </source>
</evidence>
<evidence type="ECO:0000313" key="3">
    <source>
        <dbReference type="Proteomes" id="UP000324800"/>
    </source>
</evidence>
<comment type="caution">
    <text evidence="2">The sequence shown here is derived from an EMBL/GenBank/DDBJ whole genome shotgun (WGS) entry which is preliminary data.</text>
</comment>
<name>A0A5J4UF84_9EUKA</name>
<dbReference type="EMBL" id="SNRW01016714">
    <property type="protein sequence ID" value="KAA6369087.1"/>
    <property type="molecule type" value="Genomic_DNA"/>
</dbReference>
<keyword evidence="1" id="KW-0175">Coiled coil</keyword>
<reference evidence="2 3" key="1">
    <citation type="submission" date="2019-03" db="EMBL/GenBank/DDBJ databases">
        <title>Single cell metagenomics reveals metabolic interactions within the superorganism composed of flagellate Streblomastix strix and complex community of Bacteroidetes bacteria on its surface.</title>
        <authorList>
            <person name="Treitli S.C."/>
            <person name="Kolisko M."/>
            <person name="Husnik F."/>
            <person name="Keeling P."/>
            <person name="Hampl V."/>
        </authorList>
    </citation>
    <scope>NUCLEOTIDE SEQUENCE [LARGE SCALE GENOMIC DNA]</scope>
    <source>
        <strain evidence="2">ST1C</strain>
    </source>
</reference>
<protein>
    <submittedName>
        <fullName evidence="2">Uncharacterized protein</fullName>
    </submittedName>
</protein>
<dbReference type="AlphaFoldDB" id="A0A5J4UF84"/>
<dbReference type="Proteomes" id="UP000324800">
    <property type="component" value="Unassembled WGS sequence"/>
</dbReference>
<feature type="non-terminal residue" evidence="2">
    <location>
        <position position="1"/>
    </location>
</feature>